<comment type="caution">
    <text evidence="2">The sequence shown here is derived from an EMBL/GenBank/DDBJ whole genome shotgun (WGS) entry which is preliminary data.</text>
</comment>
<sequence length="404" mass="45350">MVLAPDMQPPQRKRKRRITAAVAVASLPLQMMKEILCRLSAKDVLRYRSVCKDWRSLIDGPDFIATHLNRSKLGVLINGDDSLQLLRIDLEEEEVLSSSPPERFTHPFDQDTGRTIAVLGCCNGLLLVGFSTDTEEQGMAIWNPSTRKCTTLSYNTDSIYKSQVIGFGYDPVNDDYKLLTSTIISLARGGGGEYILELRSCCYEYQLYSLKAKTWKTLDKGFHDNYGYQYGHALVSNALHWIVIPKLEQLGRDSSPPLSTFIFAFDLVTETGRRLSMPNLVIEGEKPCTYHRLVELGGSLCVVSGYRGIPPDCHFDIWIMKGDNTTMPWVKLFSLVPSNVGTHYLSSLLPLTYNTTGDQVLLAINFRTLIVYDLRTRTAKDVRISGVGECFNACMCVSSLVNWN</sequence>
<dbReference type="InParanoid" id="A0A2P5FP89"/>
<dbReference type="InterPro" id="IPR017451">
    <property type="entry name" value="F-box-assoc_interact_dom"/>
</dbReference>
<dbReference type="Pfam" id="PF00646">
    <property type="entry name" value="F-box"/>
    <property type="match status" value="1"/>
</dbReference>
<dbReference type="SUPFAM" id="SSF81383">
    <property type="entry name" value="F-box domain"/>
    <property type="match status" value="1"/>
</dbReference>
<evidence type="ECO:0000313" key="3">
    <source>
        <dbReference type="Proteomes" id="UP000237000"/>
    </source>
</evidence>
<gene>
    <name evidence="2" type="ORF">TorRG33x02_047270</name>
</gene>
<dbReference type="Pfam" id="PF07734">
    <property type="entry name" value="FBA_1"/>
    <property type="match status" value="1"/>
</dbReference>
<reference evidence="3" key="1">
    <citation type="submission" date="2016-06" db="EMBL/GenBank/DDBJ databases">
        <title>Parallel loss of symbiosis genes in relatives of nitrogen-fixing non-legume Parasponia.</title>
        <authorList>
            <person name="Van Velzen R."/>
            <person name="Holmer R."/>
            <person name="Bu F."/>
            <person name="Rutten L."/>
            <person name="Van Zeijl A."/>
            <person name="Liu W."/>
            <person name="Santuari L."/>
            <person name="Cao Q."/>
            <person name="Sharma T."/>
            <person name="Shen D."/>
            <person name="Roswanjaya Y."/>
            <person name="Wardhani T."/>
            <person name="Kalhor M.S."/>
            <person name="Jansen J."/>
            <person name="Van den Hoogen J."/>
            <person name="Gungor B."/>
            <person name="Hartog M."/>
            <person name="Hontelez J."/>
            <person name="Verver J."/>
            <person name="Yang W.-C."/>
            <person name="Schijlen E."/>
            <person name="Repin R."/>
            <person name="Schilthuizen M."/>
            <person name="Schranz E."/>
            <person name="Heidstra R."/>
            <person name="Miyata K."/>
            <person name="Fedorova E."/>
            <person name="Kohlen W."/>
            <person name="Bisseling T."/>
            <person name="Smit S."/>
            <person name="Geurts R."/>
        </authorList>
    </citation>
    <scope>NUCLEOTIDE SEQUENCE [LARGE SCALE GENOMIC DNA]</scope>
    <source>
        <strain evidence="3">cv. RG33-2</strain>
    </source>
</reference>
<dbReference type="PROSITE" id="PS50181">
    <property type="entry name" value="FBOX"/>
    <property type="match status" value="1"/>
</dbReference>
<dbReference type="InterPro" id="IPR050796">
    <property type="entry name" value="SCF_F-box_component"/>
</dbReference>
<dbReference type="InterPro" id="IPR001810">
    <property type="entry name" value="F-box_dom"/>
</dbReference>
<feature type="domain" description="F-box" evidence="1">
    <location>
        <begin position="21"/>
        <end position="68"/>
    </location>
</feature>
<dbReference type="Gene3D" id="1.20.1280.50">
    <property type="match status" value="1"/>
</dbReference>
<accession>A0A2P5FP89</accession>
<dbReference type="AlphaFoldDB" id="A0A2P5FP89"/>
<dbReference type="InterPro" id="IPR036047">
    <property type="entry name" value="F-box-like_dom_sf"/>
</dbReference>
<dbReference type="PANTHER" id="PTHR31672">
    <property type="entry name" value="BNACNNG10540D PROTEIN"/>
    <property type="match status" value="1"/>
</dbReference>
<dbReference type="Proteomes" id="UP000237000">
    <property type="component" value="Unassembled WGS sequence"/>
</dbReference>
<dbReference type="SMART" id="SM00256">
    <property type="entry name" value="FBOX"/>
    <property type="match status" value="1"/>
</dbReference>
<dbReference type="EMBL" id="JXTC01000018">
    <property type="protein sequence ID" value="PON99560.1"/>
    <property type="molecule type" value="Genomic_DNA"/>
</dbReference>
<name>A0A2P5FP89_TREOI</name>
<evidence type="ECO:0000313" key="2">
    <source>
        <dbReference type="EMBL" id="PON99560.1"/>
    </source>
</evidence>
<dbReference type="OrthoDB" id="591557at2759"/>
<dbReference type="NCBIfam" id="TIGR01640">
    <property type="entry name" value="F_box_assoc_1"/>
    <property type="match status" value="1"/>
</dbReference>
<dbReference type="PANTHER" id="PTHR31672:SF13">
    <property type="entry name" value="F-BOX PROTEIN CPR30-LIKE"/>
    <property type="match status" value="1"/>
</dbReference>
<proteinExistence type="predicted"/>
<evidence type="ECO:0000259" key="1">
    <source>
        <dbReference type="PROSITE" id="PS50181"/>
    </source>
</evidence>
<protein>
    <submittedName>
        <fullName evidence="2">F-box domain containing protein</fullName>
    </submittedName>
</protein>
<dbReference type="STRING" id="63057.A0A2P5FP89"/>
<keyword evidence="3" id="KW-1185">Reference proteome</keyword>
<organism evidence="2 3">
    <name type="scientific">Trema orientale</name>
    <name type="common">Charcoal tree</name>
    <name type="synonym">Celtis orientalis</name>
    <dbReference type="NCBI Taxonomy" id="63057"/>
    <lineage>
        <taxon>Eukaryota</taxon>
        <taxon>Viridiplantae</taxon>
        <taxon>Streptophyta</taxon>
        <taxon>Embryophyta</taxon>
        <taxon>Tracheophyta</taxon>
        <taxon>Spermatophyta</taxon>
        <taxon>Magnoliopsida</taxon>
        <taxon>eudicotyledons</taxon>
        <taxon>Gunneridae</taxon>
        <taxon>Pentapetalae</taxon>
        <taxon>rosids</taxon>
        <taxon>fabids</taxon>
        <taxon>Rosales</taxon>
        <taxon>Cannabaceae</taxon>
        <taxon>Trema</taxon>
    </lineage>
</organism>
<dbReference type="CDD" id="cd22157">
    <property type="entry name" value="F-box_AtFBW1-like"/>
    <property type="match status" value="1"/>
</dbReference>
<dbReference type="InterPro" id="IPR006527">
    <property type="entry name" value="F-box-assoc_dom_typ1"/>
</dbReference>